<reference evidence="3 4" key="1">
    <citation type="submission" date="2020-08" db="EMBL/GenBank/DDBJ databases">
        <title>Genomic Encyclopedia of Type Strains, Phase III (KMG-III): the genomes of soil and plant-associated and newly described type strains.</title>
        <authorList>
            <person name="Whitman W."/>
        </authorList>
    </citation>
    <scope>NUCLEOTIDE SEQUENCE [LARGE SCALE GENOMIC DNA]</scope>
    <source>
        <strain evidence="3 4">CECT 3313</strain>
    </source>
</reference>
<feature type="transmembrane region" description="Helical" evidence="2">
    <location>
        <begin position="7"/>
        <end position="28"/>
    </location>
</feature>
<sequence length="72" mass="6873">MTQSKAILIGAIITGAAAVIAAVIALWGGPSETNACKNEAQTVQNCGKGNEIHIDPPASASPASGGTGAAAG</sequence>
<protein>
    <submittedName>
        <fullName evidence="3">Uncharacterized protein</fullName>
    </submittedName>
</protein>
<name>A0A7W9PWM7_9ACTN</name>
<keyword evidence="4" id="KW-1185">Reference proteome</keyword>
<organism evidence="3 4">
    <name type="scientific">Streptomyces echinatus</name>
    <dbReference type="NCBI Taxonomy" id="67293"/>
    <lineage>
        <taxon>Bacteria</taxon>
        <taxon>Bacillati</taxon>
        <taxon>Actinomycetota</taxon>
        <taxon>Actinomycetes</taxon>
        <taxon>Kitasatosporales</taxon>
        <taxon>Streptomycetaceae</taxon>
        <taxon>Streptomyces</taxon>
    </lineage>
</organism>
<evidence type="ECO:0000313" key="3">
    <source>
        <dbReference type="EMBL" id="MBB5929064.1"/>
    </source>
</evidence>
<evidence type="ECO:0000256" key="1">
    <source>
        <dbReference type="SAM" id="MobiDB-lite"/>
    </source>
</evidence>
<evidence type="ECO:0000313" key="4">
    <source>
        <dbReference type="Proteomes" id="UP000585836"/>
    </source>
</evidence>
<feature type="region of interest" description="Disordered" evidence="1">
    <location>
        <begin position="49"/>
        <end position="72"/>
    </location>
</feature>
<evidence type="ECO:0000256" key="2">
    <source>
        <dbReference type="SAM" id="Phobius"/>
    </source>
</evidence>
<comment type="caution">
    <text evidence="3">The sequence shown here is derived from an EMBL/GenBank/DDBJ whole genome shotgun (WGS) entry which is preliminary data.</text>
</comment>
<keyword evidence="2" id="KW-0472">Membrane</keyword>
<gene>
    <name evidence="3" type="ORF">FHS34_004548</name>
</gene>
<accession>A0A7W9PWM7</accession>
<proteinExistence type="predicted"/>
<keyword evidence="2" id="KW-0812">Transmembrane</keyword>
<dbReference type="EMBL" id="JACHJK010000008">
    <property type="protein sequence ID" value="MBB5929064.1"/>
    <property type="molecule type" value="Genomic_DNA"/>
</dbReference>
<dbReference type="Proteomes" id="UP000585836">
    <property type="component" value="Unassembled WGS sequence"/>
</dbReference>
<dbReference type="RefSeq" id="WP_184968209.1">
    <property type="nucleotide sequence ID" value="NZ_BAAAWF010000086.1"/>
</dbReference>
<keyword evidence="2" id="KW-1133">Transmembrane helix</keyword>
<dbReference type="AlphaFoldDB" id="A0A7W9PWM7"/>